<evidence type="ECO:0000313" key="4">
    <source>
        <dbReference type="Proteomes" id="UP000821837"/>
    </source>
</evidence>
<feature type="domain" description="Endonuclease/exonuclease/phosphatase" evidence="2">
    <location>
        <begin position="64"/>
        <end position="136"/>
    </location>
</feature>
<keyword evidence="4" id="KW-1185">Reference proteome</keyword>
<dbReference type="SUPFAM" id="SSF56219">
    <property type="entry name" value="DNase I-like"/>
    <property type="match status" value="1"/>
</dbReference>
<dbReference type="Proteomes" id="UP000821837">
    <property type="component" value="Chromosome 3"/>
</dbReference>
<comment type="caution">
    <text evidence="3">The sequence shown here is derived from an EMBL/GenBank/DDBJ whole genome shotgun (WGS) entry which is preliminary data.</text>
</comment>
<sequence length="223" mass="24545">MRESANKAASRGKKRATTGTTRAATQPLLNPGVLTLAPKSLIPPLRNSMGSAPSPFQKSLEIWQWNCRGYRCKRGLLQQFIQKQLVPPDIIALQETGTLPALAGYEAFVGPEDGKVAVVVKKALTVIGLDTIPDTNELWETQLATQLSRLATLPPVRTYCGALGIWAPFEISLNNNLFHQTSKLPTRLPPYPVIWILNSIMVGGMPKSRLYGNNTQIRRAQDM</sequence>
<accession>A0A9D4T073</accession>
<dbReference type="GO" id="GO:0003824">
    <property type="term" value="F:catalytic activity"/>
    <property type="evidence" value="ECO:0007669"/>
    <property type="project" value="InterPro"/>
</dbReference>
<name>A0A9D4T073_RHISA</name>
<evidence type="ECO:0000313" key="3">
    <source>
        <dbReference type="EMBL" id="KAH7963510.1"/>
    </source>
</evidence>
<dbReference type="InterPro" id="IPR036691">
    <property type="entry name" value="Endo/exonu/phosph_ase_sf"/>
</dbReference>
<evidence type="ECO:0000256" key="1">
    <source>
        <dbReference type="SAM" id="MobiDB-lite"/>
    </source>
</evidence>
<organism evidence="3 4">
    <name type="scientific">Rhipicephalus sanguineus</name>
    <name type="common">Brown dog tick</name>
    <name type="synonym">Ixodes sanguineus</name>
    <dbReference type="NCBI Taxonomy" id="34632"/>
    <lineage>
        <taxon>Eukaryota</taxon>
        <taxon>Metazoa</taxon>
        <taxon>Ecdysozoa</taxon>
        <taxon>Arthropoda</taxon>
        <taxon>Chelicerata</taxon>
        <taxon>Arachnida</taxon>
        <taxon>Acari</taxon>
        <taxon>Parasitiformes</taxon>
        <taxon>Ixodida</taxon>
        <taxon>Ixodoidea</taxon>
        <taxon>Ixodidae</taxon>
        <taxon>Rhipicephalinae</taxon>
        <taxon>Rhipicephalus</taxon>
        <taxon>Rhipicephalus</taxon>
    </lineage>
</organism>
<feature type="region of interest" description="Disordered" evidence="1">
    <location>
        <begin position="1"/>
        <end position="24"/>
    </location>
</feature>
<gene>
    <name evidence="3" type="ORF">HPB52_021277</name>
</gene>
<dbReference type="Pfam" id="PF03372">
    <property type="entry name" value="Exo_endo_phos"/>
    <property type="match status" value="1"/>
</dbReference>
<reference evidence="3" key="2">
    <citation type="submission" date="2021-09" db="EMBL/GenBank/DDBJ databases">
        <authorList>
            <person name="Jia N."/>
            <person name="Wang J."/>
            <person name="Shi W."/>
            <person name="Du L."/>
            <person name="Sun Y."/>
            <person name="Zhan W."/>
            <person name="Jiang J."/>
            <person name="Wang Q."/>
            <person name="Zhang B."/>
            <person name="Ji P."/>
            <person name="Sakyi L.B."/>
            <person name="Cui X."/>
            <person name="Yuan T."/>
            <person name="Jiang B."/>
            <person name="Yang W."/>
            <person name="Lam T.T.-Y."/>
            <person name="Chang Q."/>
            <person name="Ding S."/>
            <person name="Wang X."/>
            <person name="Zhu J."/>
            <person name="Ruan X."/>
            <person name="Zhao L."/>
            <person name="Wei J."/>
            <person name="Que T."/>
            <person name="Du C."/>
            <person name="Cheng J."/>
            <person name="Dai P."/>
            <person name="Han X."/>
            <person name="Huang E."/>
            <person name="Gao Y."/>
            <person name="Liu J."/>
            <person name="Shao H."/>
            <person name="Ye R."/>
            <person name="Li L."/>
            <person name="Wei W."/>
            <person name="Wang X."/>
            <person name="Wang C."/>
            <person name="Huo Q."/>
            <person name="Li W."/>
            <person name="Guo W."/>
            <person name="Chen H."/>
            <person name="Chen S."/>
            <person name="Zhou L."/>
            <person name="Zhou L."/>
            <person name="Ni X."/>
            <person name="Tian J."/>
            <person name="Zhou Y."/>
            <person name="Sheng Y."/>
            <person name="Liu T."/>
            <person name="Pan Y."/>
            <person name="Xia L."/>
            <person name="Li J."/>
            <person name="Zhao F."/>
            <person name="Cao W."/>
        </authorList>
    </citation>
    <scope>NUCLEOTIDE SEQUENCE</scope>
    <source>
        <strain evidence="3">Rsan-2018</strain>
        <tissue evidence="3">Larvae</tissue>
    </source>
</reference>
<proteinExistence type="predicted"/>
<dbReference type="InterPro" id="IPR005135">
    <property type="entry name" value="Endo/exonuclease/phosphatase"/>
</dbReference>
<evidence type="ECO:0000259" key="2">
    <source>
        <dbReference type="Pfam" id="PF03372"/>
    </source>
</evidence>
<dbReference type="Gene3D" id="3.60.10.10">
    <property type="entry name" value="Endonuclease/exonuclease/phosphatase"/>
    <property type="match status" value="1"/>
</dbReference>
<dbReference type="EMBL" id="JABSTV010001249">
    <property type="protein sequence ID" value="KAH7963510.1"/>
    <property type="molecule type" value="Genomic_DNA"/>
</dbReference>
<reference evidence="3" key="1">
    <citation type="journal article" date="2020" name="Cell">
        <title>Large-Scale Comparative Analyses of Tick Genomes Elucidate Their Genetic Diversity and Vector Capacities.</title>
        <authorList>
            <consortium name="Tick Genome and Microbiome Consortium (TIGMIC)"/>
            <person name="Jia N."/>
            <person name="Wang J."/>
            <person name="Shi W."/>
            <person name="Du L."/>
            <person name="Sun Y."/>
            <person name="Zhan W."/>
            <person name="Jiang J.F."/>
            <person name="Wang Q."/>
            <person name="Zhang B."/>
            <person name="Ji P."/>
            <person name="Bell-Sakyi L."/>
            <person name="Cui X.M."/>
            <person name="Yuan T.T."/>
            <person name="Jiang B.G."/>
            <person name="Yang W.F."/>
            <person name="Lam T.T."/>
            <person name="Chang Q.C."/>
            <person name="Ding S.J."/>
            <person name="Wang X.J."/>
            <person name="Zhu J.G."/>
            <person name="Ruan X.D."/>
            <person name="Zhao L."/>
            <person name="Wei J.T."/>
            <person name="Ye R.Z."/>
            <person name="Que T.C."/>
            <person name="Du C.H."/>
            <person name="Zhou Y.H."/>
            <person name="Cheng J.X."/>
            <person name="Dai P.F."/>
            <person name="Guo W.B."/>
            <person name="Han X.H."/>
            <person name="Huang E.J."/>
            <person name="Li L.F."/>
            <person name="Wei W."/>
            <person name="Gao Y.C."/>
            <person name="Liu J.Z."/>
            <person name="Shao H.Z."/>
            <person name="Wang X."/>
            <person name="Wang C.C."/>
            <person name="Yang T.C."/>
            <person name="Huo Q.B."/>
            <person name="Li W."/>
            <person name="Chen H.Y."/>
            <person name="Chen S.E."/>
            <person name="Zhou L.G."/>
            <person name="Ni X.B."/>
            <person name="Tian J.H."/>
            <person name="Sheng Y."/>
            <person name="Liu T."/>
            <person name="Pan Y.S."/>
            <person name="Xia L.Y."/>
            <person name="Li J."/>
            <person name="Zhao F."/>
            <person name="Cao W.C."/>
        </authorList>
    </citation>
    <scope>NUCLEOTIDE SEQUENCE</scope>
    <source>
        <strain evidence="3">Rsan-2018</strain>
    </source>
</reference>
<dbReference type="AlphaFoldDB" id="A0A9D4T073"/>
<protein>
    <recommendedName>
        <fullName evidence="2">Endonuclease/exonuclease/phosphatase domain-containing protein</fullName>
    </recommendedName>
</protein>